<protein>
    <submittedName>
        <fullName evidence="1">Uncharacterized protein</fullName>
    </submittedName>
</protein>
<gene>
    <name evidence="1" type="ORF">S06H3_38321</name>
</gene>
<sequence>MSFESGVLVNEGEEVEILGWKYTVAKPHLIVGVNLDEGKLKIRSIKDGEPVVRDYSYKEIAESDLVKKKTIKEA</sequence>
<proteinExistence type="predicted"/>
<evidence type="ECO:0000313" key="1">
    <source>
        <dbReference type="EMBL" id="GAI35722.1"/>
    </source>
</evidence>
<dbReference type="EMBL" id="BARV01023349">
    <property type="protein sequence ID" value="GAI35722.1"/>
    <property type="molecule type" value="Genomic_DNA"/>
</dbReference>
<dbReference type="AlphaFoldDB" id="X1MVJ1"/>
<organism evidence="1">
    <name type="scientific">marine sediment metagenome</name>
    <dbReference type="NCBI Taxonomy" id="412755"/>
    <lineage>
        <taxon>unclassified sequences</taxon>
        <taxon>metagenomes</taxon>
        <taxon>ecological metagenomes</taxon>
    </lineage>
</organism>
<name>X1MVJ1_9ZZZZ</name>
<comment type="caution">
    <text evidence="1">The sequence shown here is derived from an EMBL/GenBank/DDBJ whole genome shotgun (WGS) entry which is preliminary data.</text>
</comment>
<reference evidence="1" key="1">
    <citation type="journal article" date="2014" name="Front. Microbiol.">
        <title>High frequency of phylogenetically diverse reductive dehalogenase-homologous genes in deep subseafloor sedimentary metagenomes.</title>
        <authorList>
            <person name="Kawai M."/>
            <person name="Futagami T."/>
            <person name="Toyoda A."/>
            <person name="Takaki Y."/>
            <person name="Nishi S."/>
            <person name="Hori S."/>
            <person name="Arai W."/>
            <person name="Tsubouchi T."/>
            <person name="Morono Y."/>
            <person name="Uchiyama I."/>
            <person name="Ito T."/>
            <person name="Fujiyama A."/>
            <person name="Inagaki F."/>
            <person name="Takami H."/>
        </authorList>
    </citation>
    <scope>NUCLEOTIDE SEQUENCE</scope>
    <source>
        <strain evidence="1">Expedition CK06-06</strain>
    </source>
</reference>
<accession>X1MVJ1</accession>